<comment type="subcellular location">
    <subcellularLocation>
        <location evidence="1">Cell membrane</location>
        <topology evidence="1">Multi-pass membrane protein</topology>
    </subcellularLocation>
</comment>
<gene>
    <name evidence="10" type="ORF">LHJ74_06310</name>
</gene>
<feature type="region of interest" description="Disordered" evidence="7">
    <location>
        <begin position="1"/>
        <end position="32"/>
    </location>
</feature>
<feature type="transmembrane region" description="Helical" evidence="8">
    <location>
        <begin position="619"/>
        <end position="641"/>
    </location>
</feature>
<dbReference type="Proteomes" id="UP001156389">
    <property type="component" value="Unassembled WGS sequence"/>
</dbReference>
<evidence type="ECO:0000256" key="1">
    <source>
        <dbReference type="ARBA" id="ARBA00004651"/>
    </source>
</evidence>
<dbReference type="RefSeq" id="WP_260216504.1">
    <property type="nucleotide sequence ID" value="NZ_JAJAGO010000002.1"/>
</dbReference>
<dbReference type="InterPro" id="IPR004869">
    <property type="entry name" value="MMPL_dom"/>
</dbReference>
<organism evidence="10 11">
    <name type="scientific">Streptomyces gossypii</name>
    <dbReference type="NCBI Taxonomy" id="2883101"/>
    <lineage>
        <taxon>Bacteria</taxon>
        <taxon>Bacillati</taxon>
        <taxon>Actinomycetota</taxon>
        <taxon>Actinomycetes</taxon>
        <taxon>Kitasatosporales</taxon>
        <taxon>Streptomycetaceae</taxon>
        <taxon>Streptomyces</taxon>
    </lineage>
</organism>
<dbReference type="InterPro" id="IPR000731">
    <property type="entry name" value="SSD"/>
</dbReference>
<evidence type="ECO:0000256" key="6">
    <source>
        <dbReference type="ARBA" id="ARBA00023136"/>
    </source>
</evidence>
<feature type="transmembrane region" description="Helical" evidence="8">
    <location>
        <begin position="51"/>
        <end position="71"/>
    </location>
</feature>
<feature type="transmembrane region" description="Helical" evidence="8">
    <location>
        <begin position="662"/>
        <end position="684"/>
    </location>
</feature>
<comment type="caution">
    <text evidence="10">The sequence shown here is derived from an EMBL/GenBank/DDBJ whole genome shotgun (WGS) entry which is preliminary data.</text>
</comment>
<feature type="compositionally biased region" description="Polar residues" evidence="7">
    <location>
        <begin position="11"/>
        <end position="27"/>
    </location>
</feature>
<evidence type="ECO:0000256" key="4">
    <source>
        <dbReference type="ARBA" id="ARBA00022692"/>
    </source>
</evidence>
<feature type="transmembrane region" description="Helical" evidence="8">
    <location>
        <begin position="266"/>
        <end position="287"/>
    </location>
</feature>
<protein>
    <submittedName>
        <fullName evidence="10">MMPL family transporter</fullName>
    </submittedName>
</protein>
<keyword evidence="11" id="KW-1185">Reference proteome</keyword>
<feature type="transmembrane region" description="Helical" evidence="8">
    <location>
        <begin position="696"/>
        <end position="721"/>
    </location>
</feature>
<dbReference type="PANTHER" id="PTHR33406">
    <property type="entry name" value="MEMBRANE PROTEIN MJ1562-RELATED"/>
    <property type="match status" value="1"/>
</dbReference>
<feature type="transmembrane region" description="Helical" evidence="8">
    <location>
        <begin position="240"/>
        <end position="260"/>
    </location>
</feature>
<comment type="similarity">
    <text evidence="2">Belongs to the resistance-nodulation-cell division (RND) (TC 2.A.6) family. MmpL subfamily.</text>
</comment>
<evidence type="ECO:0000259" key="9">
    <source>
        <dbReference type="PROSITE" id="PS50156"/>
    </source>
</evidence>
<feature type="domain" description="SSD" evidence="9">
    <location>
        <begin position="214"/>
        <end position="362"/>
    </location>
</feature>
<evidence type="ECO:0000256" key="7">
    <source>
        <dbReference type="SAM" id="MobiDB-lite"/>
    </source>
</evidence>
<keyword evidence="4 8" id="KW-0812">Transmembrane</keyword>
<dbReference type="Pfam" id="PF03176">
    <property type="entry name" value="MMPL"/>
    <property type="match status" value="2"/>
</dbReference>
<evidence type="ECO:0000256" key="2">
    <source>
        <dbReference type="ARBA" id="ARBA00010157"/>
    </source>
</evidence>
<feature type="transmembrane region" description="Helical" evidence="8">
    <location>
        <begin position="308"/>
        <end position="331"/>
    </location>
</feature>
<proteinExistence type="inferred from homology"/>
<feature type="transmembrane region" description="Helical" evidence="8">
    <location>
        <begin position="560"/>
        <end position="581"/>
    </location>
</feature>
<dbReference type="PANTHER" id="PTHR33406:SF11">
    <property type="entry name" value="MEMBRANE PROTEIN SCO6666-RELATED"/>
    <property type="match status" value="1"/>
</dbReference>
<evidence type="ECO:0000256" key="8">
    <source>
        <dbReference type="SAM" id="Phobius"/>
    </source>
</evidence>
<dbReference type="InterPro" id="IPR050545">
    <property type="entry name" value="Mycobact_MmpL"/>
</dbReference>
<keyword evidence="3" id="KW-1003">Cell membrane</keyword>
<evidence type="ECO:0000256" key="3">
    <source>
        <dbReference type="ARBA" id="ARBA00022475"/>
    </source>
</evidence>
<evidence type="ECO:0000313" key="10">
    <source>
        <dbReference type="EMBL" id="MCT2589539.1"/>
    </source>
</evidence>
<feature type="transmembrane region" description="Helical" evidence="8">
    <location>
        <begin position="402"/>
        <end position="421"/>
    </location>
</feature>
<feature type="transmembrane region" description="Helical" evidence="8">
    <location>
        <begin position="213"/>
        <end position="233"/>
    </location>
</feature>
<evidence type="ECO:0000313" key="11">
    <source>
        <dbReference type="Proteomes" id="UP001156389"/>
    </source>
</evidence>
<keyword evidence="6 8" id="KW-0472">Membrane</keyword>
<reference evidence="10 11" key="1">
    <citation type="submission" date="2021-10" db="EMBL/GenBank/DDBJ databases">
        <title>Streptomyces gossypii sp. nov., isolated from soil collected from cotton field.</title>
        <authorList>
            <person name="Ge X."/>
            <person name="Chen X."/>
            <person name="Liu W."/>
        </authorList>
    </citation>
    <scope>NUCLEOTIDE SEQUENCE [LARGE SCALE GENOMIC DNA]</scope>
    <source>
        <strain evidence="10 11">N2-109</strain>
    </source>
</reference>
<dbReference type="PROSITE" id="PS50156">
    <property type="entry name" value="SSD"/>
    <property type="match status" value="1"/>
</dbReference>
<feature type="transmembrane region" description="Helical" evidence="8">
    <location>
        <begin position="588"/>
        <end position="607"/>
    </location>
</feature>
<keyword evidence="5 8" id="KW-1133">Transmembrane helix</keyword>
<sequence length="741" mass="77773">MRIVEPVPTAAASTDATEVTDPASVTSPDREARPPGVFARLAGFAHRRRRLALSLWLAVLVGIWTVASLVGSDYREDFSLPGTESQQAADVLAEHGVARTGDTLDIVLRSGGNDGLRTPDTRKGVESMLAQVARQPKVDQVHSPYDGGAAIAPDGRIGYATVVLDVPSTEMTKDDAQRLFDVTQRNTVDGLQVELGGEAARLLGTGQGGVAEGAGVLAALVILVFMFGTFIAAGLPIVTAVFAVGSTLGVIVVASQMFTIADYTPYMMMVVGLGVGIDYALLIFARYRMELINGAAPERATVNALDAAGRSVFFAGCTVILALLGLVALGLGSLRGIAFSVALTVLATMVASLTLLPALLGVFGPRFARQFTARAAARAARNKAPEGTIWRDLATRVQRRPLAALLLAVVTLGALCVPAAGMRLGFADAGSDASDTTSRKAYDLLSEGFGPGFNGPLLVVIDADRGDLSTAGSTVTRALADTRGIEATAPPVPTADGRAATVLAFPTSSPQSESTSDLVAHLRERVLPPLAEKTGADYLVGGSTAAGDDYSAKVSERTPLFISIVVGLSVIVLMMVFRSVWIPLKAALLNLLSIGAALGSMTLVFQHGLFGVESGPVEAWMPVVIFAIVFGLSMDYEIFLVSRIHEEWKRTGDAALAVREGLAHTGSVITAAGAIMVVVFGAFMLSPERMLQQVGFGMAVAIFVDAVIIRCLIVPAVMQLLGRHAWWLPRPLARVLPHTRL</sequence>
<evidence type="ECO:0000256" key="5">
    <source>
        <dbReference type="ARBA" id="ARBA00022989"/>
    </source>
</evidence>
<dbReference type="SUPFAM" id="SSF82866">
    <property type="entry name" value="Multidrug efflux transporter AcrB transmembrane domain"/>
    <property type="match status" value="2"/>
</dbReference>
<dbReference type="Gene3D" id="1.20.1640.10">
    <property type="entry name" value="Multidrug efflux transporter AcrB transmembrane domain"/>
    <property type="match status" value="2"/>
</dbReference>
<name>A0ABT2JQI8_9ACTN</name>
<feature type="transmembrane region" description="Helical" evidence="8">
    <location>
        <begin position="337"/>
        <end position="364"/>
    </location>
</feature>
<accession>A0ABT2JQI8</accession>
<dbReference type="EMBL" id="JAJAGO010000002">
    <property type="protein sequence ID" value="MCT2589539.1"/>
    <property type="molecule type" value="Genomic_DNA"/>
</dbReference>